<sequence length="463" mass="50992">MKEGNVGMLALLRVVVLMLVLCVSSSSSLSSSSGSYFEQKQNRRKSLVPTQTTSSLTLNRVGSSIVFPVHGNVYPIGFYNVTLNIGQPSKPYFVDPDTGSDLTWLQCDAPCAHCTKTLHPLYRPSRPENKVPCKDPLCQSLHPPGEHRCETPEQCDYELHYVDGSSTLGVLVKDDFSFNFTSGEQFKPSLALGCGYDQIDGNYPHPFDGVLGLGKGKSSIVSQLSRQGFIKNVIGHCLSVRGGGYLFFGNDLYDSSRVTWTSMSRDLPEHYSPGYAELIYGGKTTGIKNLPTVFDSGSSYTYLVSLAYNALTSLVKKELSGRSLSEVSDDDHTLTHCWRGKKPFKSLQDVKKYFKPLALSFTNGGKAKAKFEMPPEAYLIISRKGNVCLGILDGGENVNGNIIGDISMQDKLVIYNNEEQLIGWMPENCDRLPKYKTTSISVIISTSHPCQSVFSIIKEFLLS</sequence>
<feature type="signal peptide" evidence="10">
    <location>
        <begin position="1"/>
        <end position="25"/>
    </location>
</feature>
<dbReference type="AlphaFoldDB" id="A0A2N9HAG1"/>
<keyword evidence="2" id="KW-0645">Protease</keyword>
<keyword evidence="3 10" id="KW-0732">Signal</keyword>
<evidence type="ECO:0000256" key="9">
    <source>
        <dbReference type="PIRSR" id="PIRSR601461-1"/>
    </source>
</evidence>
<keyword evidence="4" id="KW-0677">Repeat</keyword>
<dbReference type="PANTHER" id="PTHR13683">
    <property type="entry name" value="ASPARTYL PROTEASES"/>
    <property type="match status" value="1"/>
</dbReference>
<dbReference type="SUPFAM" id="SSF50630">
    <property type="entry name" value="Acid proteases"/>
    <property type="match status" value="1"/>
</dbReference>
<evidence type="ECO:0000313" key="12">
    <source>
        <dbReference type="EMBL" id="SPD08640.1"/>
    </source>
</evidence>
<dbReference type="InterPro" id="IPR021109">
    <property type="entry name" value="Peptidase_aspartic_dom_sf"/>
</dbReference>
<evidence type="ECO:0000256" key="1">
    <source>
        <dbReference type="ARBA" id="ARBA00007447"/>
    </source>
</evidence>
<dbReference type="GO" id="GO:0004190">
    <property type="term" value="F:aspartic-type endopeptidase activity"/>
    <property type="evidence" value="ECO:0007669"/>
    <property type="project" value="UniProtKB-KW"/>
</dbReference>
<dbReference type="PANTHER" id="PTHR13683:SF800">
    <property type="entry name" value="EUKARYOTIC ASPARTYL PROTEASE FAMILY PROTEIN"/>
    <property type="match status" value="1"/>
</dbReference>
<evidence type="ECO:0000256" key="3">
    <source>
        <dbReference type="ARBA" id="ARBA00022729"/>
    </source>
</evidence>
<organism evidence="12">
    <name type="scientific">Fagus sylvatica</name>
    <name type="common">Beechnut</name>
    <dbReference type="NCBI Taxonomy" id="28930"/>
    <lineage>
        <taxon>Eukaryota</taxon>
        <taxon>Viridiplantae</taxon>
        <taxon>Streptophyta</taxon>
        <taxon>Embryophyta</taxon>
        <taxon>Tracheophyta</taxon>
        <taxon>Spermatophyta</taxon>
        <taxon>Magnoliopsida</taxon>
        <taxon>eudicotyledons</taxon>
        <taxon>Gunneridae</taxon>
        <taxon>Pentapetalae</taxon>
        <taxon>rosids</taxon>
        <taxon>fabids</taxon>
        <taxon>Fagales</taxon>
        <taxon>Fagaceae</taxon>
        <taxon>Fagus</taxon>
    </lineage>
</organism>
<feature type="active site" evidence="9">
    <location>
        <position position="295"/>
    </location>
</feature>
<feature type="domain" description="Peptidase A1" evidence="11">
    <location>
        <begin position="79"/>
        <end position="425"/>
    </location>
</feature>
<dbReference type="EMBL" id="OIVN01003079">
    <property type="protein sequence ID" value="SPD08640.1"/>
    <property type="molecule type" value="Genomic_DNA"/>
</dbReference>
<feature type="active site" evidence="9">
    <location>
        <position position="97"/>
    </location>
</feature>
<evidence type="ECO:0000256" key="10">
    <source>
        <dbReference type="SAM" id="SignalP"/>
    </source>
</evidence>
<accession>A0A2N9HAG1</accession>
<dbReference type="Gene3D" id="2.40.70.10">
    <property type="entry name" value="Acid Proteases"/>
    <property type="match status" value="2"/>
</dbReference>
<evidence type="ECO:0000256" key="6">
    <source>
        <dbReference type="ARBA" id="ARBA00022801"/>
    </source>
</evidence>
<dbReference type="GO" id="GO:0006508">
    <property type="term" value="P:proteolysis"/>
    <property type="evidence" value="ECO:0007669"/>
    <property type="project" value="UniProtKB-KW"/>
</dbReference>
<gene>
    <name evidence="12" type="ORF">FSB_LOCUS36522</name>
</gene>
<evidence type="ECO:0000256" key="5">
    <source>
        <dbReference type="ARBA" id="ARBA00022750"/>
    </source>
</evidence>
<keyword evidence="6" id="KW-0378">Hydrolase</keyword>
<reference evidence="12" key="1">
    <citation type="submission" date="2018-02" db="EMBL/GenBank/DDBJ databases">
        <authorList>
            <person name="Cohen D.B."/>
            <person name="Kent A.D."/>
        </authorList>
    </citation>
    <scope>NUCLEOTIDE SEQUENCE</scope>
</reference>
<evidence type="ECO:0000256" key="4">
    <source>
        <dbReference type="ARBA" id="ARBA00022737"/>
    </source>
</evidence>
<name>A0A2N9HAG1_FAGSY</name>
<dbReference type="InterPro" id="IPR033121">
    <property type="entry name" value="PEPTIDASE_A1"/>
</dbReference>
<dbReference type="PROSITE" id="PS51767">
    <property type="entry name" value="PEPTIDASE_A1"/>
    <property type="match status" value="1"/>
</dbReference>
<dbReference type="FunFam" id="2.40.70.10:FF:000015">
    <property type="entry name" value="Aspartyl protease family protein"/>
    <property type="match status" value="1"/>
</dbReference>
<proteinExistence type="inferred from homology"/>
<dbReference type="Pfam" id="PF14543">
    <property type="entry name" value="TAXi_N"/>
    <property type="match status" value="1"/>
</dbReference>
<dbReference type="InterPro" id="IPR032799">
    <property type="entry name" value="TAXi_C"/>
</dbReference>
<evidence type="ECO:0000256" key="8">
    <source>
        <dbReference type="ARBA" id="ARBA00077656"/>
    </source>
</evidence>
<evidence type="ECO:0000259" key="11">
    <source>
        <dbReference type="PROSITE" id="PS51767"/>
    </source>
</evidence>
<dbReference type="InterPro" id="IPR032861">
    <property type="entry name" value="TAXi_N"/>
</dbReference>
<protein>
    <recommendedName>
        <fullName evidence="7">Aspartic proteinase Asp1</fullName>
    </recommendedName>
    <alternativeName>
        <fullName evidence="8">Nucellin-like protein</fullName>
    </alternativeName>
</protein>
<dbReference type="InterPro" id="IPR001461">
    <property type="entry name" value="Aspartic_peptidase_A1"/>
</dbReference>
<comment type="similarity">
    <text evidence="1">Belongs to the peptidase A1 family.</text>
</comment>
<dbReference type="Pfam" id="PF14541">
    <property type="entry name" value="TAXi_C"/>
    <property type="match status" value="1"/>
</dbReference>
<evidence type="ECO:0000256" key="2">
    <source>
        <dbReference type="ARBA" id="ARBA00022670"/>
    </source>
</evidence>
<feature type="chain" id="PRO_5014906071" description="Aspartic proteinase Asp1" evidence="10">
    <location>
        <begin position="26"/>
        <end position="463"/>
    </location>
</feature>
<keyword evidence="5" id="KW-0064">Aspartyl protease</keyword>
<dbReference type="FunFam" id="2.40.70.10:FF:000027">
    <property type="entry name" value="Aspartic proteinase Asp1 isoform A"/>
    <property type="match status" value="1"/>
</dbReference>
<evidence type="ECO:0000256" key="7">
    <source>
        <dbReference type="ARBA" id="ARBA00068871"/>
    </source>
</evidence>